<evidence type="ECO:0000313" key="1">
    <source>
        <dbReference type="EMBL" id="MBW4332221.1"/>
    </source>
</evidence>
<dbReference type="EMBL" id="JAHWZX010000021">
    <property type="protein sequence ID" value="MBW4332221.1"/>
    <property type="molecule type" value="Genomic_DNA"/>
</dbReference>
<organism evidence="1 2">
    <name type="scientific">Stakelama flava</name>
    <dbReference type="NCBI Taxonomy" id="2860338"/>
    <lineage>
        <taxon>Bacteria</taxon>
        <taxon>Pseudomonadati</taxon>
        <taxon>Pseudomonadota</taxon>
        <taxon>Alphaproteobacteria</taxon>
        <taxon>Sphingomonadales</taxon>
        <taxon>Sphingomonadaceae</taxon>
        <taxon>Stakelama</taxon>
    </lineage>
</organism>
<evidence type="ECO:0000313" key="2">
    <source>
        <dbReference type="Proteomes" id="UP001197214"/>
    </source>
</evidence>
<accession>A0ABS6XS21</accession>
<reference evidence="1 2" key="1">
    <citation type="submission" date="2021-07" db="EMBL/GenBank/DDBJ databases">
        <title>Stakelama flava sp. nov., a novel endophytic bacterium isolated from branch of Kandelia candel.</title>
        <authorList>
            <person name="Tuo L."/>
        </authorList>
    </citation>
    <scope>NUCLEOTIDE SEQUENCE [LARGE SCALE GENOMIC DNA]</scope>
    <source>
        <strain evidence="1 2">CBK3Z-3</strain>
    </source>
</reference>
<proteinExistence type="predicted"/>
<dbReference type="Proteomes" id="UP001197214">
    <property type="component" value="Unassembled WGS sequence"/>
</dbReference>
<sequence>MLNKRVAAARAVRETFLPAEQAQDEAAITATRSLLTALEARRSANLHIVTGYEAIAHMSKAAALAVEARDAMIRAHEHLASLPGQIGLQPRMYGETSDECVRETFTGASRPRSLEAVA</sequence>
<protein>
    <submittedName>
        <fullName evidence="1">Uncharacterized protein</fullName>
    </submittedName>
</protein>
<keyword evidence="2" id="KW-1185">Reference proteome</keyword>
<dbReference type="RefSeq" id="WP_219239343.1">
    <property type="nucleotide sequence ID" value="NZ_JAHWZX010000021.1"/>
</dbReference>
<comment type="caution">
    <text evidence="1">The sequence shown here is derived from an EMBL/GenBank/DDBJ whole genome shotgun (WGS) entry which is preliminary data.</text>
</comment>
<gene>
    <name evidence="1" type="ORF">KY084_15275</name>
</gene>
<name>A0ABS6XS21_9SPHN</name>